<reference evidence="2" key="1">
    <citation type="submission" date="2023-03" db="EMBL/GenBank/DDBJ databases">
        <title>Massive genome expansion in bonnet fungi (Mycena s.s.) driven by repeated elements and novel gene families across ecological guilds.</title>
        <authorList>
            <consortium name="Lawrence Berkeley National Laboratory"/>
            <person name="Harder C.B."/>
            <person name="Miyauchi S."/>
            <person name="Viragh M."/>
            <person name="Kuo A."/>
            <person name="Thoen E."/>
            <person name="Andreopoulos B."/>
            <person name="Lu D."/>
            <person name="Skrede I."/>
            <person name="Drula E."/>
            <person name="Henrissat B."/>
            <person name="Morin E."/>
            <person name="Kohler A."/>
            <person name="Barry K."/>
            <person name="LaButti K."/>
            <person name="Morin E."/>
            <person name="Salamov A."/>
            <person name="Lipzen A."/>
            <person name="Mereny Z."/>
            <person name="Hegedus B."/>
            <person name="Baldrian P."/>
            <person name="Stursova M."/>
            <person name="Weitz H."/>
            <person name="Taylor A."/>
            <person name="Grigoriev I.V."/>
            <person name="Nagy L.G."/>
            <person name="Martin F."/>
            <person name="Kauserud H."/>
        </authorList>
    </citation>
    <scope>NUCLEOTIDE SEQUENCE</scope>
    <source>
        <strain evidence="2">CBHHK002</strain>
    </source>
</reference>
<dbReference type="Proteomes" id="UP001218218">
    <property type="component" value="Unassembled WGS sequence"/>
</dbReference>
<organism evidence="2 3">
    <name type="scientific">Mycena albidolilacea</name>
    <dbReference type="NCBI Taxonomy" id="1033008"/>
    <lineage>
        <taxon>Eukaryota</taxon>
        <taxon>Fungi</taxon>
        <taxon>Dikarya</taxon>
        <taxon>Basidiomycota</taxon>
        <taxon>Agaricomycotina</taxon>
        <taxon>Agaricomycetes</taxon>
        <taxon>Agaricomycetidae</taxon>
        <taxon>Agaricales</taxon>
        <taxon>Marasmiineae</taxon>
        <taxon>Mycenaceae</taxon>
        <taxon>Mycena</taxon>
    </lineage>
</organism>
<dbReference type="EMBL" id="JARIHO010000037">
    <property type="protein sequence ID" value="KAJ7330360.1"/>
    <property type="molecule type" value="Genomic_DNA"/>
</dbReference>
<proteinExistence type="predicted"/>
<keyword evidence="3" id="KW-1185">Reference proteome</keyword>
<name>A0AAD7EKQ5_9AGAR</name>
<evidence type="ECO:0000313" key="2">
    <source>
        <dbReference type="EMBL" id="KAJ7330360.1"/>
    </source>
</evidence>
<dbReference type="AlphaFoldDB" id="A0AAD7EKQ5"/>
<sequence>MRSNAPNFLPPHAASPGTPIVENIDDSPTLKSFSLAGPQLREQSQRILLHSLALRERWAHQRKRDFLQNSLHIAAYITDLPLNIPAPPDVDDEDDDPLGVTDTQWILDQLENVRRCVFGRRYSSSHTHWYSVLFALSSAYVGFIARQQSLRELTTANIRGLSLDALLALLKAAPVLATSYVGSSAFESGTAMPKPMEVTRPATVCGMDEPPDPHEDTGGSQRITSPLPPLLALRALHYDLLLTILTDEPHFATPIVDVLAPATSPRLAEIRFTLQYANPSLRGFPPRIQDKPMDALDTVLVAHPARPALRVVWALLSACARGRLCVERGV</sequence>
<evidence type="ECO:0000313" key="3">
    <source>
        <dbReference type="Proteomes" id="UP001218218"/>
    </source>
</evidence>
<gene>
    <name evidence="2" type="ORF">DFH08DRAFT_1022545</name>
</gene>
<accession>A0AAD7EKQ5</accession>
<comment type="caution">
    <text evidence="2">The sequence shown here is derived from an EMBL/GenBank/DDBJ whole genome shotgun (WGS) entry which is preliminary data.</text>
</comment>
<feature type="region of interest" description="Disordered" evidence="1">
    <location>
        <begin position="1"/>
        <end position="21"/>
    </location>
</feature>
<protein>
    <submittedName>
        <fullName evidence="2">Uncharacterized protein</fullName>
    </submittedName>
</protein>
<evidence type="ECO:0000256" key="1">
    <source>
        <dbReference type="SAM" id="MobiDB-lite"/>
    </source>
</evidence>